<dbReference type="Proteomes" id="UP001139207">
    <property type="component" value="Unassembled WGS sequence"/>
</dbReference>
<dbReference type="PANTHER" id="PTHR33990">
    <property type="entry name" value="PROTEIN YJDN-RELATED"/>
    <property type="match status" value="1"/>
</dbReference>
<reference evidence="2" key="1">
    <citation type="submission" date="2022-04" db="EMBL/GenBank/DDBJ databases">
        <title>Corynebacterium kalidii LD5P10.</title>
        <authorList>
            <person name="Sun J.Q."/>
        </authorList>
    </citation>
    <scope>NUCLEOTIDE SEQUENCE</scope>
    <source>
        <strain evidence="2">LD5P10</strain>
    </source>
</reference>
<evidence type="ECO:0000313" key="2">
    <source>
        <dbReference type="EMBL" id="MCJ7857151.1"/>
    </source>
</evidence>
<dbReference type="CDD" id="cd06588">
    <property type="entry name" value="PhnB_like"/>
    <property type="match status" value="1"/>
</dbReference>
<evidence type="ECO:0000259" key="1">
    <source>
        <dbReference type="Pfam" id="PF06983"/>
    </source>
</evidence>
<dbReference type="AlphaFoldDB" id="A0A9X1WET6"/>
<dbReference type="Gene3D" id="3.10.180.10">
    <property type="entry name" value="2,3-Dihydroxybiphenyl 1,2-Dioxygenase, domain 1"/>
    <property type="match status" value="1"/>
</dbReference>
<gene>
    <name evidence="2" type="ORF">MUN33_00235</name>
</gene>
<comment type="caution">
    <text evidence="2">The sequence shown here is derived from an EMBL/GenBank/DDBJ whole genome shotgun (WGS) entry which is preliminary data.</text>
</comment>
<keyword evidence="3" id="KW-1185">Reference proteome</keyword>
<proteinExistence type="predicted"/>
<feature type="domain" description="PhnB-like" evidence="1">
    <location>
        <begin position="7"/>
        <end position="134"/>
    </location>
</feature>
<evidence type="ECO:0000313" key="3">
    <source>
        <dbReference type="Proteomes" id="UP001139207"/>
    </source>
</evidence>
<dbReference type="SUPFAM" id="SSF54593">
    <property type="entry name" value="Glyoxalase/Bleomycin resistance protein/Dihydroxybiphenyl dioxygenase"/>
    <property type="match status" value="1"/>
</dbReference>
<dbReference type="InterPro" id="IPR029068">
    <property type="entry name" value="Glyas_Bleomycin-R_OHBP_Dase"/>
</dbReference>
<organism evidence="2 3">
    <name type="scientific">Corynebacterium kalidii</name>
    <dbReference type="NCBI Taxonomy" id="2931982"/>
    <lineage>
        <taxon>Bacteria</taxon>
        <taxon>Bacillati</taxon>
        <taxon>Actinomycetota</taxon>
        <taxon>Actinomycetes</taxon>
        <taxon>Mycobacteriales</taxon>
        <taxon>Corynebacteriaceae</taxon>
        <taxon>Corynebacterium</taxon>
    </lineage>
</organism>
<sequence>MSTWLNPYLKFRDTAADALEFYAGVFGGKADILTFGQAGAADTPEREPLVMHGHLETPDGWTFMACDTADTDPREFDAPPVDLCIGGDADEYDKVAGWFAALSDGGTVFLPLEKQMWGDYFGQLRDRFGVSWMVNVAAGEQQGQ</sequence>
<dbReference type="RefSeq" id="WP_244802903.1">
    <property type="nucleotide sequence ID" value="NZ_JALIEA010000005.1"/>
</dbReference>
<dbReference type="PANTHER" id="PTHR33990:SF1">
    <property type="entry name" value="PROTEIN YJDN"/>
    <property type="match status" value="1"/>
</dbReference>
<dbReference type="Pfam" id="PF06983">
    <property type="entry name" value="3-dmu-9_3-mt"/>
    <property type="match status" value="1"/>
</dbReference>
<dbReference type="InterPro" id="IPR028973">
    <property type="entry name" value="PhnB-like"/>
</dbReference>
<name>A0A9X1WET6_9CORY</name>
<accession>A0A9X1WET6</accession>
<dbReference type="EMBL" id="JALIEA010000005">
    <property type="protein sequence ID" value="MCJ7857151.1"/>
    <property type="molecule type" value="Genomic_DNA"/>
</dbReference>
<protein>
    <submittedName>
        <fullName evidence="2">VOC family protein</fullName>
    </submittedName>
</protein>